<sequence>MRPNDGDRGADKEGQHFAVLLHELRTSKMYRQLVLQNWTNCLPKDSQSGTRRKLIVQWKLKDTIPYIIDYQWCIRMNRCAQERQHLDTSMSWLSTLGGACSALGDYDASFALMAGTISLQQLEIAMRLGDLGSMSRCRLYAAVSFIQQCKFKLAKSIIIQEYHWVKSLPTDLQDIRIDNMCHGIWTKLIYERKMHRNKVIQAKSSSIGL</sequence>
<dbReference type="PANTHER" id="PTHR36693:SF1">
    <property type="entry name" value="GH02722P"/>
    <property type="match status" value="1"/>
</dbReference>
<dbReference type="Proteomes" id="UP001292094">
    <property type="component" value="Unassembled WGS sequence"/>
</dbReference>
<evidence type="ECO:0000313" key="2">
    <source>
        <dbReference type="Proteomes" id="UP001292094"/>
    </source>
</evidence>
<gene>
    <name evidence="1" type="ORF">Pmani_019526</name>
</gene>
<evidence type="ECO:0000313" key="1">
    <source>
        <dbReference type="EMBL" id="KAK4308806.1"/>
    </source>
</evidence>
<dbReference type="PANTHER" id="PTHR36693">
    <property type="entry name" value="GH02722P"/>
    <property type="match status" value="1"/>
</dbReference>
<dbReference type="Pfam" id="PF16065">
    <property type="entry name" value="DUF4807"/>
    <property type="match status" value="1"/>
</dbReference>
<reference evidence="1" key="1">
    <citation type="submission" date="2023-11" db="EMBL/GenBank/DDBJ databases">
        <title>Genome assemblies of two species of porcelain crab, Petrolisthes cinctipes and Petrolisthes manimaculis (Anomura: Porcellanidae).</title>
        <authorList>
            <person name="Angst P."/>
        </authorList>
    </citation>
    <scope>NUCLEOTIDE SEQUENCE</scope>
    <source>
        <strain evidence="1">PB745_02</strain>
        <tissue evidence="1">Gill</tissue>
    </source>
</reference>
<accession>A0AAE1PIA8</accession>
<dbReference type="InterPro" id="IPR032072">
    <property type="entry name" value="DUF4807"/>
</dbReference>
<organism evidence="1 2">
    <name type="scientific">Petrolisthes manimaculis</name>
    <dbReference type="NCBI Taxonomy" id="1843537"/>
    <lineage>
        <taxon>Eukaryota</taxon>
        <taxon>Metazoa</taxon>
        <taxon>Ecdysozoa</taxon>
        <taxon>Arthropoda</taxon>
        <taxon>Crustacea</taxon>
        <taxon>Multicrustacea</taxon>
        <taxon>Malacostraca</taxon>
        <taxon>Eumalacostraca</taxon>
        <taxon>Eucarida</taxon>
        <taxon>Decapoda</taxon>
        <taxon>Pleocyemata</taxon>
        <taxon>Anomura</taxon>
        <taxon>Galatheoidea</taxon>
        <taxon>Porcellanidae</taxon>
        <taxon>Petrolisthes</taxon>
    </lineage>
</organism>
<proteinExistence type="predicted"/>
<protein>
    <submittedName>
        <fullName evidence="1">Uncharacterized protein</fullName>
    </submittedName>
</protein>
<keyword evidence="2" id="KW-1185">Reference proteome</keyword>
<dbReference type="EMBL" id="JAWZYT010001840">
    <property type="protein sequence ID" value="KAK4308806.1"/>
    <property type="molecule type" value="Genomic_DNA"/>
</dbReference>
<comment type="caution">
    <text evidence="1">The sequence shown here is derived from an EMBL/GenBank/DDBJ whole genome shotgun (WGS) entry which is preliminary data.</text>
</comment>
<name>A0AAE1PIA8_9EUCA</name>
<dbReference type="AlphaFoldDB" id="A0AAE1PIA8"/>